<keyword evidence="1" id="KW-0813">Transport</keyword>
<evidence type="ECO:0000313" key="8">
    <source>
        <dbReference type="Proteomes" id="UP000318017"/>
    </source>
</evidence>
<feature type="domain" description="Thioredoxin" evidence="6">
    <location>
        <begin position="97"/>
        <end position="218"/>
    </location>
</feature>
<name>A0A518G465_9BACT</name>
<dbReference type="PRINTS" id="PR00421">
    <property type="entry name" value="THIOREDOXIN"/>
</dbReference>
<dbReference type="Pfam" id="PF00085">
    <property type="entry name" value="Thioredoxin"/>
    <property type="match status" value="1"/>
</dbReference>
<evidence type="ECO:0000256" key="3">
    <source>
        <dbReference type="ARBA" id="ARBA00023157"/>
    </source>
</evidence>
<evidence type="ECO:0000256" key="5">
    <source>
        <dbReference type="SAM" id="SignalP"/>
    </source>
</evidence>
<dbReference type="GO" id="GO:0005829">
    <property type="term" value="C:cytosol"/>
    <property type="evidence" value="ECO:0007669"/>
    <property type="project" value="TreeGrafter"/>
</dbReference>
<organism evidence="7 8">
    <name type="scientific">Aureliella helgolandensis</name>
    <dbReference type="NCBI Taxonomy" id="2527968"/>
    <lineage>
        <taxon>Bacteria</taxon>
        <taxon>Pseudomonadati</taxon>
        <taxon>Planctomycetota</taxon>
        <taxon>Planctomycetia</taxon>
        <taxon>Pirellulales</taxon>
        <taxon>Pirellulaceae</taxon>
        <taxon>Aureliella</taxon>
    </lineage>
</organism>
<keyword evidence="8" id="KW-1185">Reference proteome</keyword>
<feature type="signal peptide" evidence="5">
    <location>
        <begin position="1"/>
        <end position="21"/>
    </location>
</feature>
<keyword evidence="4" id="KW-0676">Redox-active center</keyword>
<dbReference type="InterPro" id="IPR036249">
    <property type="entry name" value="Thioredoxin-like_sf"/>
</dbReference>
<dbReference type="EMBL" id="CP036298">
    <property type="protein sequence ID" value="QDV23388.1"/>
    <property type="molecule type" value="Genomic_DNA"/>
</dbReference>
<keyword evidence="5" id="KW-0732">Signal</keyword>
<dbReference type="CDD" id="cd02947">
    <property type="entry name" value="TRX_family"/>
    <property type="match status" value="1"/>
</dbReference>
<dbReference type="PROSITE" id="PS51352">
    <property type="entry name" value="THIOREDOXIN_2"/>
    <property type="match status" value="1"/>
</dbReference>
<evidence type="ECO:0000256" key="4">
    <source>
        <dbReference type="ARBA" id="ARBA00023284"/>
    </source>
</evidence>
<reference evidence="7 8" key="1">
    <citation type="submission" date="2019-02" db="EMBL/GenBank/DDBJ databases">
        <title>Deep-cultivation of Planctomycetes and their phenomic and genomic characterization uncovers novel biology.</title>
        <authorList>
            <person name="Wiegand S."/>
            <person name="Jogler M."/>
            <person name="Boedeker C."/>
            <person name="Pinto D."/>
            <person name="Vollmers J."/>
            <person name="Rivas-Marin E."/>
            <person name="Kohn T."/>
            <person name="Peeters S.H."/>
            <person name="Heuer A."/>
            <person name="Rast P."/>
            <person name="Oberbeckmann S."/>
            <person name="Bunk B."/>
            <person name="Jeske O."/>
            <person name="Meyerdierks A."/>
            <person name="Storesund J.E."/>
            <person name="Kallscheuer N."/>
            <person name="Luecker S."/>
            <person name="Lage O.M."/>
            <person name="Pohl T."/>
            <person name="Merkel B.J."/>
            <person name="Hornburger P."/>
            <person name="Mueller R.-W."/>
            <person name="Bruemmer F."/>
            <person name="Labrenz M."/>
            <person name="Spormann A.M."/>
            <person name="Op den Camp H."/>
            <person name="Overmann J."/>
            <person name="Amann R."/>
            <person name="Jetten M.S.M."/>
            <person name="Mascher T."/>
            <person name="Medema M.H."/>
            <person name="Devos D.P."/>
            <person name="Kaster A.-K."/>
            <person name="Ovreas L."/>
            <person name="Rohde M."/>
            <person name="Galperin M.Y."/>
            <person name="Jogler C."/>
        </authorList>
    </citation>
    <scope>NUCLEOTIDE SEQUENCE [LARGE SCALE GENOMIC DNA]</scope>
    <source>
        <strain evidence="7 8">Q31a</strain>
    </source>
</reference>
<keyword evidence="2" id="KW-0249">Electron transport</keyword>
<evidence type="ECO:0000259" key="6">
    <source>
        <dbReference type="PROSITE" id="PS51352"/>
    </source>
</evidence>
<dbReference type="AlphaFoldDB" id="A0A518G465"/>
<dbReference type="PANTHER" id="PTHR45663">
    <property type="entry name" value="GEO12009P1"/>
    <property type="match status" value="1"/>
</dbReference>
<accession>A0A518G465</accession>
<dbReference type="InterPro" id="IPR013766">
    <property type="entry name" value="Thioredoxin_domain"/>
</dbReference>
<dbReference type="KEGG" id="ahel:Q31a_16860"/>
<evidence type="ECO:0000256" key="1">
    <source>
        <dbReference type="ARBA" id="ARBA00022448"/>
    </source>
</evidence>
<evidence type="ECO:0000256" key="2">
    <source>
        <dbReference type="ARBA" id="ARBA00022982"/>
    </source>
</evidence>
<dbReference type="InterPro" id="IPR017937">
    <property type="entry name" value="Thioredoxin_CS"/>
</dbReference>
<dbReference type="OrthoDB" id="9790390at2"/>
<dbReference type="GO" id="GO:0015035">
    <property type="term" value="F:protein-disulfide reductase activity"/>
    <property type="evidence" value="ECO:0007669"/>
    <property type="project" value="TreeGrafter"/>
</dbReference>
<dbReference type="Gene3D" id="3.40.30.10">
    <property type="entry name" value="Glutaredoxin"/>
    <property type="match status" value="1"/>
</dbReference>
<sequence length="218" mass="22484" precursor="true">MSTFKLLILGGVLAGLFSAGAVLKQSKGVAHSQACEGCESESCSSCADHLACSVDSGTGGDCLTCATACSKTGQGFEFNGEAPACSACASEPSDLLHPTGAVVPGEITVTGRESGLIKLADDDTFEEHIHAEAGTVLVDFYADWCGPCKIQGAILEELVPSLEHSTVVKVNVDESPRLARQFEITGIPALLVFRDGKLQATHLGVADSDEIAALIASE</sequence>
<dbReference type="PROSITE" id="PS00194">
    <property type="entry name" value="THIOREDOXIN_1"/>
    <property type="match status" value="1"/>
</dbReference>
<dbReference type="SUPFAM" id="SSF52833">
    <property type="entry name" value="Thioredoxin-like"/>
    <property type="match status" value="1"/>
</dbReference>
<protein>
    <submittedName>
        <fullName evidence="7">Thioredoxin</fullName>
    </submittedName>
</protein>
<dbReference type="PANTHER" id="PTHR45663:SF11">
    <property type="entry name" value="GEO12009P1"/>
    <property type="match status" value="1"/>
</dbReference>
<evidence type="ECO:0000313" key="7">
    <source>
        <dbReference type="EMBL" id="QDV23388.1"/>
    </source>
</evidence>
<proteinExistence type="predicted"/>
<keyword evidence="3" id="KW-1015">Disulfide bond</keyword>
<dbReference type="GO" id="GO:0045454">
    <property type="term" value="P:cell redox homeostasis"/>
    <property type="evidence" value="ECO:0007669"/>
    <property type="project" value="TreeGrafter"/>
</dbReference>
<gene>
    <name evidence="7" type="primary">trxA_2</name>
    <name evidence="7" type="ORF">Q31a_16860</name>
</gene>
<dbReference type="RefSeq" id="WP_145076305.1">
    <property type="nucleotide sequence ID" value="NZ_CP036298.1"/>
</dbReference>
<feature type="chain" id="PRO_5021863834" evidence="5">
    <location>
        <begin position="22"/>
        <end position="218"/>
    </location>
</feature>
<dbReference type="Proteomes" id="UP000318017">
    <property type="component" value="Chromosome"/>
</dbReference>